<dbReference type="PROSITE" id="PS00409">
    <property type="entry name" value="PROKAR_NTER_METHYL"/>
    <property type="match status" value="1"/>
</dbReference>
<keyword evidence="1" id="KW-0812">Transmembrane</keyword>
<dbReference type="Pfam" id="PF07963">
    <property type="entry name" value="N_methyl"/>
    <property type="match status" value="1"/>
</dbReference>
<sequence length="420" mass="44782">MTNRVTPKTVSRISLPPDAGRSMLGALMITAFPRRCRRHPATRPAKLARGFTLVELLVVIAIIGVLVALLLPAVQSAREAARRSQCTNNIRQLALSCITYHDARKTFPPALTYSEAALKARGNTPTAGGMTGVDGNPYHGPNWAIMILPYIERQTLYSSFNFKEYISADANREQRGTQIPTMLCPTDGAFNTQPFNAVAAQGGDNWARGNYGANGSLSHCKDGNLAFSPTQTEPAWIWFGNSSWGDLSWTRGVMGGNTALAIKQIDDGTSNTVLLTELRAGLSPGDRRGIWAMGMAGASSVWGHSTDDCIGPNSCISGADNILGSNRAVAEVGESTLIQNCMGVSSGGSTSFQAAPRSQHVGGINVAFADGSVAFITENIETHHGAGQNIAYDPSGFRDFGAWEKIMCSSDGGTFNRNEF</sequence>
<dbReference type="InterPro" id="IPR027558">
    <property type="entry name" value="Pre_pil_HX9DG_C"/>
</dbReference>
<organism evidence="3 4">
    <name type="scientific">Lacipirellula limnantheis</name>
    <dbReference type="NCBI Taxonomy" id="2528024"/>
    <lineage>
        <taxon>Bacteria</taxon>
        <taxon>Pseudomonadati</taxon>
        <taxon>Planctomycetota</taxon>
        <taxon>Planctomycetia</taxon>
        <taxon>Pirellulales</taxon>
        <taxon>Lacipirellulaceae</taxon>
        <taxon>Lacipirellula</taxon>
    </lineage>
</organism>
<feature type="transmembrane region" description="Helical" evidence="1">
    <location>
        <begin position="53"/>
        <end position="74"/>
    </location>
</feature>
<dbReference type="OrthoDB" id="275178at2"/>
<dbReference type="EMBL" id="CP036339">
    <property type="protein sequence ID" value="QDT74615.1"/>
    <property type="molecule type" value="Genomic_DNA"/>
</dbReference>
<name>A0A517U1V8_9BACT</name>
<keyword evidence="4" id="KW-1185">Reference proteome</keyword>
<proteinExistence type="predicted"/>
<dbReference type="NCBIfam" id="TIGR04294">
    <property type="entry name" value="pre_pil_HX9DG"/>
    <property type="match status" value="1"/>
</dbReference>
<gene>
    <name evidence="3" type="ORF">I41_38120</name>
</gene>
<dbReference type="KEGG" id="llh:I41_38120"/>
<dbReference type="SUPFAM" id="SSF54523">
    <property type="entry name" value="Pili subunits"/>
    <property type="match status" value="1"/>
</dbReference>
<dbReference type="PANTHER" id="PTHR30093:SF2">
    <property type="entry name" value="TYPE II SECRETION SYSTEM PROTEIN H"/>
    <property type="match status" value="1"/>
</dbReference>
<evidence type="ECO:0000313" key="3">
    <source>
        <dbReference type="EMBL" id="QDT74615.1"/>
    </source>
</evidence>
<dbReference type="Pfam" id="PF07596">
    <property type="entry name" value="SBP_bac_10"/>
    <property type="match status" value="1"/>
</dbReference>
<dbReference type="Gene3D" id="3.30.700.10">
    <property type="entry name" value="Glycoprotein, Type 4 Pilin"/>
    <property type="match status" value="1"/>
</dbReference>
<evidence type="ECO:0000313" key="4">
    <source>
        <dbReference type="Proteomes" id="UP000317909"/>
    </source>
</evidence>
<dbReference type="InterPro" id="IPR045584">
    <property type="entry name" value="Pilin-like"/>
</dbReference>
<dbReference type="Proteomes" id="UP000317909">
    <property type="component" value="Chromosome"/>
</dbReference>
<dbReference type="PANTHER" id="PTHR30093">
    <property type="entry name" value="GENERAL SECRETION PATHWAY PROTEIN G"/>
    <property type="match status" value="1"/>
</dbReference>
<reference evidence="3 4" key="1">
    <citation type="submission" date="2019-02" db="EMBL/GenBank/DDBJ databases">
        <title>Deep-cultivation of Planctomycetes and their phenomic and genomic characterization uncovers novel biology.</title>
        <authorList>
            <person name="Wiegand S."/>
            <person name="Jogler M."/>
            <person name="Boedeker C."/>
            <person name="Pinto D."/>
            <person name="Vollmers J."/>
            <person name="Rivas-Marin E."/>
            <person name="Kohn T."/>
            <person name="Peeters S.H."/>
            <person name="Heuer A."/>
            <person name="Rast P."/>
            <person name="Oberbeckmann S."/>
            <person name="Bunk B."/>
            <person name="Jeske O."/>
            <person name="Meyerdierks A."/>
            <person name="Storesund J.E."/>
            <person name="Kallscheuer N."/>
            <person name="Luecker S."/>
            <person name="Lage O.M."/>
            <person name="Pohl T."/>
            <person name="Merkel B.J."/>
            <person name="Hornburger P."/>
            <person name="Mueller R.-W."/>
            <person name="Bruemmer F."/>
            <person name="Labrenz M."/>
            <person name="Spormann A.M."/>
            <person name="Op den Camp H."/>
            <person name="Overmann J."/>
            <person name="Amann R."/>
            <person name="Jetten M.S.M."/>
            <person name="Mascher T."/>
            <person name="Medema M.H."/>
            <person name="Devos D.P."/>
            <person name="Kaster A.-K."/>
            <person name="Ovreas L."/>
            <person name="Rohde M."/>
            <person name="Galperin M.Y."/>
            <person name="Jogler C."/>
        </authorList>
    </citation>
    <scope>NUCLEOTIDE SEQUENCE [LARGE SCALE GENOMIC DNA]</scope>
    <source>
        <strain evidence="3 4">I41</strain>
    </source>
</reference>
<dbReference type="NCBIfam" id="TIGR02532">
    <property type="entry name" value="IV_pilin_GFxxxE"/>
    <property type="match status" value="1"/>
</dbReference>
<keyword evidence="1" id="KW-1133">Transmembrane helix</keyword>
<dbReference type="AlphaFoldDB" id="A0A517U1V8"/>
<accession>A0A517U1V8</accession>
<keyword evidence="1" id="KW-0472">Membrane</keyword>
<evidence type="ECO:0000259" key="2">
    <source>
        <dbReference type="Pfam" id="PF07596"/>
    </source>
</evidence>
<feature type="domain" description="DUF1559" evidence="2">
    <location>
        <begin position="75"/>
        <end position="381"/>
    </location>
</feature>
<protein>
    <recommendedName>
        <fullName evidence="2">DUF1559 domain-containing protein</fullName>
    </recommendedName>
</protein>
<dbReference type="InterPro" id="IPR012902">
    <property type="entry name" value="N_methyl_site"/>
</dbReference>
<evidence type="ECO:0000256" key="1">
    <source>
        <dbReference type="SAM" id="Phobius"/>
    </source>
</evidence>
<dbReference type="InterPro" id="IPR011453">
    <property type="entry name" value="DUF1559"/>
</dbReference>